<evidence type="ECO:0000313" key="3">
    <source>
        <dbReference type="Proteomes" id="UP001549799"/>
    </source>
</evidence>
<protein>
    <submittedName>
        <fullName evidence="2">DUF6090 family protein</fullName>
    </submittedName>
</protein>
<reference evidence="2 3" key="1">
    <citation type="submission" date="2024-07" db="EMBL/GenBank/DDBJ databases">
        <title>The genome sequence of type strain Sediminicola arcticus GDMCC 1.2805.</title>
        <authorList>
            <person name="Liu Y."/>
        </authorList>
    </citation>
    <scope>NUCLEOTIDE SEQUENCE [LARGE SCALE GENOMIC DNA]</scope>
    <source>
        <strain evidence="2 3">GDMCC 1.2805</strain>
    </source>
</reference>
<accession>A0ABV2SWX3</accession>
<keyword evidence="1" id="KW-0812">Transmembrane</keyword>
<evidence type="ECO:0000313" key="2">
    <source>
        <dbReference type="EMBL" id="MET6991648.1"/>
    </source>
</evidence>
<keyword evidence="1" id="KW-1133">Transmembrane helix</keyword>
<keyword evidence="3" id="KW-1185">Reference proteome</keyword>
<keyword evidence="1" id="KW-0472">Membrane</keyword>
<dbReference type="EMBL" id="JBEXAE010000007">
    <property type="protein sequence ID" value="MET6991648.1"/>
    <property type="molecule type" value="Genomic_DNA"/>
</dbReference>
<sequence>MIKFFRKIRQKMLTENKFGKYLMYAIGEIVLVVIGILIALQLNQWNENKKADIDLQILTKNLHFEFTNNYQELEVDLTRLKRKVLAGKTLLSYTGIKNIPITEFKIDSLIFEAIEIPTWNPSSFVLNDIKNSGKLSALKSTKLKQLLYNWERLYEDLIEWQSSLEESGKGLIDVINNKGSVINVDFYNQDSAKKSKFKMNNTNLLQEIHFENILETNQFAARGLAKKYIEAKILLNEIIEVSKNNSVEKK</sequence>
<name>A0ABV2SWX3_9FLAO</name>
<dbReference type="Pfam" id="PF19578">
    <property type="entry name" value="DUF6090"/>
    <property type="match status" value="1"/>
</dbReference>
<gene>
    <name evidence="2" type="ORF">ABXZ36_13425</name>
</gene>
<comment type="caution">
    <text evidence="2">The sequence shown here is derived from an EMBL/GenBank/DDBJ whole genome shotgun (WGS) entry which is preliminary data.</text>
</comment>
<organism evidence="2 3">
    <name type="scientific">Sediminicola arcticus</name>
    <dbReference type="NCBI Taxonomy" id="1574308"/>
    <lineage>
        <taxon>Bacteria</taxon>
        <taxon>Pseudomonadati</taxon>
        <taxon>Bacteroidota</taxon>
        <taxon>Flavobacteriia</taxon>
        <taxon>Flavobacteriales</taxon>
        <taxon>Flavobacteriaceae</taxon>
        <taxon>Sediminicola</taxon>
    </lineage>
</organism>
<dbReference type="InterPro" id="IPR045749">
    <property type="entry name" value="DUF6090"/>
</dbReference>
<dbReference type="RefSeq" id="WP_354616196.1">
    <property type="nucleotide sequence ID" value="NZ_JBEXAE010000007.1"/>
</dbReference>
<evidence type="ECO:0000256" key="1">
    <source>
        <dbReference type="SAM" id="Phobius"/>
    </source>
</evidence>
<dbReference type="Proteomes" id="UP001549799">
    <property type="component" value="Unassembled WGS sequence"/>
</dbReference>
<feature type="transmembrane region" description="Helical" evidence="1">
    <location>
        <begin position="21"/>
        <end position="40"/>
    </location>
</feature>
<proteinExistence type="predicted"/>